<dbReference type="InterPro" id="IPR002758">
    <property type="entry name" value="Cation_antiport_E"/>
</dbReference>
<evidence type="ECO:0000256" key="3">
    <source>
        <dbReference type="ARBA" id="ARBA00022475"/>
    </source>
</evidence>
<dbReference type="PANTHER" id="PTHR34584">
    <property type="entry name" value="NA(+)/H(+) ANTIPORTER SUBUNIT E1"/>
    <property type="match status" value="1"/>
</dbReference>
<feature type="transmembrane region" description="Helical" evidence="8">
    <location>
        <begin position="60"/>
        <end position="80"/>
    </location>
</feature>
<keyword evidence="3" id="KW-1003">Cell membrane</keyword>
<proteinExistence type="inferred from homology"/>
<evidence type="ECO:0000256" key="2">
    <source>
        <dbReference type="ARBA" id="ARBA00006228"/>
    </source>
</evidence>
<evidence type="ECO:0000256" key="6">
    <source>
        <dbReference type="ARBA" id="ARBA00023136"/>
    </source>
</evidence>
<dbReference type="Proteomes" id="UP000467428">
    <property type="component" value="Chromosome"/>
</dbReference>
<comment type="subcellular location">
    <subcellularLocation>
        <location evidence="1">Cell membrane</location>
        <topology evidence="1">Multi-pass membrane protein</topology>
    </subcellularLocation>
</comment>
<evidence type="ECO:0000313" key="10">
    <source>
        <dbReference type="Proteomes" id="UP000467428"/>
    </source>
</evidence>
<evidence type="ECO:0000256" key="8">
    <source>
        <dbReference type="SAM" id="Phobius"/>
    </source>
</evidence>
<dbReference type="Pfam" id="PF01899">
    <property type="entry name" value="MNHE"/>
    <property type="match status" value="1"/>
</dbReference>
<feature type="transmembrane region" description="Helical" evidence="8">
    <location>
        <begin position="30"/>
        <end position="48"/>
    </location>
</feature>
<geneLocation type="plasmid" evidence="10">
    <name>pjcm18538 dna</name>
</geneLocation>
<keyword evidence="10" id="KW-1185">Reference proteome</keyword>
<evidence type="ECO:0000256" key="1">
    <source>
        <dbReference type="ARBA" id="ARBA00004651"/>
    </source>
</evidence>
<protein>
    <submittedName>
        <fullName evidence="9">Na+/H+ antiporter subunit E</fullName>
    </submittedName>
</protein>
<feature type="region of interest" description="Disordered" evidence="7">
    <location>
        <begin position="166"/>
        <end position="186"/>
    </location>
</feature>
<dbReference type="AlphaFoldDB" id="A0A7I7S0E9"/>
<evidence type="ECO:0000256" key="5">
    <source>
        <dbReference type="ARBA" id="ARBA00022989"/>
    </source>
</evidence>
<gene>
    <name evidence="9" type="ORF">MARA_32140</name>
</gene>
<dbReference type="NCBIfam" id="NF006521">
    <property type="entry name" value="PRK08965.1-5"/>
    <property type="match status" value="1"/>
</dbReference>
<feature type="transmembrane region" description="Helical" evidence="8">
    <location>
        <begin position="100"/>
        <end position="119"/>
    </location>
</feature>
<keyword evidence="5 8" id="KW-1133">Transmembrane helix</keyword>
<comment type="similarity">
    <text evidence="2">Belongs to the CPA3 antiporters (TC 2.A.63) subunit E family.</text>
</comment>
<dbReference type="GO" id="GO:0005886">
    <property type="term" value="C:plasma membrane"/>
    <property type="evidence" value="ECO:0007669"/>
    <property type="project" value="UniProtKB-SubCell"/>
</dbReference>
<evidence type="ECO:0000256" key="7">
    <source>
        <dbReference type="SAM" id="MobiDB-lite"/>
    </source>
</evidence>
<sequence>MILRAWVLCWLMLVWVLLWGDVSAANVLSGLLVGLLITVLLPLPPVPIEGRLHPLSLLRLVIQVAYYLVMSSIQVAWLAIRPGPPPRTAVLRAHLALKSDLVLALAVNIMNLIPGGIVLEIDQTRRLIYVHVLDVGTDRGVNRFYHQVAEVERLLIATFEREAHWRPSDERSLEDSDDAAEREADA</sequence>
<dbReference type="GO" id="GO:0008324">
    <property type="term" value="F:monoatomic cation transmembrane transporter activity"/>
    <property type="evidence" value="ECO:0007669"/>
    <property type="project" value="InterPro"/>
</dbReference>
<dbReference type="PANTHER" id="PTHR34584:SF1">
    <property type="entry name" value="NA(+)_H(+) ANTIPORTER SUBUNIT E1"/>
    <property type="match status" value="1"/>
</dbReference>
<evidence type="ECO:0000256" key="4">
    <source>
        <dbReference type="ARBA" id="ARBA00022692"/>
    </source>
</evidence>
<dbReference type="EMBL" id="AP022593">
    <property type="protein sequence ID" value="BBY49746.1"/>
    <property type="molecule type" value="Genomic_DNA"/>
</dbReference>
<reference evidence="9 10" key="1">
    <citation type="journal article" date="2019" name="Emerg. Microbes Infect.">
        <title>Comprehensive subspecies identification of 175 nontuberculous mycobacteria species based on 7547 genomic profiles.</title>
        <authorList>
            <person name="Matsumoto Y."/>
            <person name="Kinjo T."/>
            <person name="Motooka D."/>
            <person name="Nabeya D."/>
            <person name="Jung N."/>
            <person name="Uechi K."/>
            <person name="Horii T."/>
            <person name="Iida T."/>
            <person name="Fujita J."/>
            <person name="Nakamura S."/>
        </authorList>
    </citation>
    <scope>NUCLEOTIDE SEQUENCE [LARGE SCALE GENOMIC DNA]</scope>
    <source>
        <strain evidence="9 10">JCM 18538</strain>
    </source>
</reference>
<name>A0A7I7S0E9_9MYCO</name>
<dbReference type="KEGG" id="marz:MARA_32140"/>
<organism evidence="9 10">
    <name type="scientific">Mycolicibacterium arabiense</name>
    <dbReference type="NCBI Taxonomy" id="1286181"/>
    <lineage>
        <taxon>Bacteria</taxon>
        <taxon>Bacillati</taxon>
        <taxon>Actinomycetota</taxon>
        <taxon>Actinomycetes</taxon>
        <taxon>Mycobacteriales</taxon>
        <taxon>Mycobacteriaceae</taxon>
        <taxon>Mycolicibacterium</taxon>
    </lineage>
</organism>
<keyword evidence="6 8" id="KW-0472">Membrane</keyword>
<accession>A0A7I7S0E9</accession>
<keyword evidence="4 8" id="KW-0812">Transmembrane</keyword>
<evidence type="ECO:0000313" key="9">
    <source>
        <dbReference type="EMBL" id="BBY49746.1"/>
    </source>
</evidence>